<organism evidence="1 2">
    <name type="scientific">Dactylosporangium roseum</name>
    <dbReference type="NCBI Taxonomy" id="47989"/>
    <lineage>
        <taxon>Bacteria</taxon>
        <taxon>Bacillati</taxon>
        <taxon>Actinomycetota</taxon>
        <taxon>Actinomycetes</taxon>
        <taxon>Micromonosporales</taxon>
        <taxon>Micromonosporaceae</taxon>
        <taxon>Dactylosporangium</taxon>
    </lineage>
</organism>
<dbReference type="EMBL" id="CP073721">
    <property type="protein sequence ID" value="UWZ38846.1"/>
    <property type="molecule type" value="Genomic_DNA"/>
</dbReference>
<evidence type="ECO:0000313" key="1">
    <source>
        <dbReference type="EMBL" id="UWZ38846.1"/>
    </source>
</evidence>
<keyword evidence="2" id="KW-1185">Reference proteome</keyword>
<name>A0ABY5Z9X4_9ACTN</name>
<gene>
    <name evidence="1" type="ORF">Drose_11840</name>
</gene>
<reference evidence="1" key="1">
    <citation type="submission" date="2021-04" db="EMBL/GenBank/DDBJ databases">
        <title>Biosynthetic gene clusters of Dactylosporangioum roseum.</title>
        <authorList>
            <person name="Hartkoorn R.C."/>
            <person name="Beaudoing E."/>
            <person name="Hot D."/>
            <person name="Moureu S."/>
        </authorList>
    </citation>
    <scope>NUCLEOTIDE SEQUENCE</scope>
    <source>
        <strain evidence="1">NRRL B-16295</strain>
    </source>
</reference>
<protein>
    <submittedName>
        <fullName evidence="1">Uncharacterized protein</fullName>
    </submittedName>
</protein>
<accession>A0ABY5Z9X4</accession>
<dbReference type="RefSeq" id="WP_260728235.1">
    <property type="nucleotide sequence ID" value="NZ_BAAABS010000041.1"/>
</dbReference>
<dbReference type="Proteomes" id="UP001058271">
    <property type="component" value="Chromosome"/>
</dbReference>
<evidence type="ECO:0000313" key="2">
    <source>
        <dbReference type="Proteomes" id="UP001058271"/>
    </source>
</evidence>
<sequence>MERAATASILTTLTAGPDGGLSATVTPAAGGAKAGPVDLQLVGKRSGQVALVSFEVRA</sequence>
<proteinExistence type="predicted"/>